<evidence type="ECO:0000313" key="4">
    <source>
        <dbReference type="EMBL" id="GHH58941.1"/>
    </source>
</evidence>
<dbReference type="Pfam" id="PF13411">
    <property type="entry name" value="MerR_1"/>
    <property type="match status" value="1"/>
</dbReference>
<dbReference type="InterPro" id="IPR036594">
    <property type="entry name" value="Meth_synthase_dom"/>
</dbReference>
<comment type="caution">
    <text evidence="4">The sequence shown here is derived from an EMBL/GenBank/DDBJ whole genome shotgun (WGS) entry which is preliminary data.</text>
</comment>
<dbReference type="SMART" id="SM00422">
    <property type="entry name" value="HTH_MERR"/>
    <property type="match status" value="1"/>
</dbReference>
<dbReference type="PROSITE" id="PS50937">
    <property type="entry name" value="HTH_MERR_2"/>
    <property type="match status" value="1"/>
</dbReference>
<dbReference type="EMBL" id="BNBO01000001">
    <property type="protein sequence ID" value="GHH58941.1"/>
    <property type="molecule type" value="Genomic_DNA"/>
</dbReference>
<dbReference type="Proteomes" id="UP000617734">
    <property type="component" value="Unassembled WGS sequence"/>
</dbReference>
<dbReference type="Pfam" id="PF02607">
    <property type="entry name" value="B12-binding_2"/>
    <property type="match status" value="1"/>
</dbReference>
<evidence type="ECO:0000256" key="2">
    <source>
        <dbReference type="SAM" id="MobiDB-lite"/>
    </source>
</evidence>
<dbReference type="InterPro" id="IPR009061">
    <property type="entry name" value="DNA-bd_dom_put_sf"/>
</dbReference>
<dbReference type="InterPro" id="IPR000551">
    <property type="entry name" value="MerR-type_HTH_dom"/>
</dbReference>
<evidence type="ECO:0000256" key="1">
    <source>
        <dbReference type="ARBA" id="ARBA00023125"/>
    </source>
</evidence>
<proteinExistence type="predicted"/>
<dbReference type="GO" id="GO:0003677">
    <property type="term" value="F:DNA binding"/>
    <property type="evidence" value="ECO:0007669"/>
    <property type="project" value="UniProtKB-KW"/>
</dbReference>
<dbReference type="InterPro" id="IPR003759">
    <property type="entry name" value="Cbl-bd_cap"/>
</dbReference>
<name>A0A919FAV5_9ACTN</name>
<sequence length="392" mass="40270">MVTSAAGYEAGARGDGAPAAPDLGLAASDLGLAASDLGLAAPDLGLAAPDLGLAAPDLGPAASDLMEDVGLPTGGVAQRLGVSPTTVRSWERRYGIGPANREAGHHRRWSPQDIAVLETMCRLTARGVSPGEAARAALAERTAASRGGDPPAVLRRPRPSGSGDVQAGRGPGGSRALRVGTVRPECRGLARAAVRLDAPEVVRILREAVAALGAVEAWTEVMMPALRAAGRKWAADGEQYVEVEHLLSWHVSSVLRGVAIQSVTARAGRPVLLAAAPEEQHTLPLEATAAALAERAVPFRMLGAAVPPRALLDAVHRLGPGAVMIWSQDRRTADRELAGLVSGSSWGPRGSRNRALVVTAGPGWARVRPPAGAAAPRSLPAAVDLLERAVTG</sequence>
<evidence type="ECO:0000259" key="3">
    <source>
        <dbReference type="PROSITE" id="PS50937"/>
    </source>
</evidence>
<dbReference type="Gene3D" id="1.10.1240.10">
    <property type="entry name" value="Methionine synthase domain"/>
    <property type="match status" value="1"/>
</dbReference>
<feature type="region of interest" description="Disordered" evidence="2">
    <location>
        <begin position="139"/>
        <end position="178"/>
    </location>
</feature>
<dbReference type="GO" id="GO:0003700">
    <property type="term" value="F:DNA-binding transcription factor activity"/>
    <property type="evidence" value="ECO:0007669"/>
    <property type="project" value="InterPro"/>
</dbReference>
<keyword evidence="5" id="KW-1185">Reference proteome</keyword>
<keyword evidence="1" id="KW-0238">DNA-binding</keyword>
<protein>
    <submittedName>
        <fullName evidence="4">Transcriptional regulator</fullName>
    </submittedName>
</protein>
<gene>
    <name evidence="4" type="ORF">GCM10018781_01160</name>
</gene>
<dbReference type="AlphaFoldDB" id="A0A919FAV5"/>
<dbReference type="SUPFAM" id="SSF46955">
    <property type="entry name" value="Putative DNA-binding domain"/>
    <property type="match status" value="1"/>
</dbReference>
<dbReference type="PANTHER" id="PTHR30204">
    <property type="entry name" value="REDOX-CYCLING DRUG-SENSING TRANSCRIPTIONAL ACTIVATOR SOXR"/>
    <property type="match status" value="1"/>
</dbReference>
<reference evidence="4" key="1">
    <citation type="journal article" date="2014" name="Int. J. Syst. Evol. Microbiol.">
        <title>Complete genome sequence of Corynebacterium casei LMG S-19264T (=DSM 44701T), isolated from a smear-ripened cheese.</title>
        <authorList>
            <consortium name="US DOE Joint Genome Institute (JGI-PGF)"/>
            <person name="Walter F."/>
            <person name="Albersmeier A."/>
            <person name="Kalinowski J."/>
            <person name="Ruckert C."/>
        </authorList>
    </citation>
    <scope>NUCLEOTIDE SEQUENCE</scope>
    <source>
        <strain evidence="4">JCM 4646</strain>
    </source>
</reference>
<evidence type="ECO:0000313" key="5">
    <source>
        <dbReference type="Proteomes" id="UP000617734"/>
    </source>
</evidence>
<reference evidence="4" key="2">
    <citation type="submission" date="2020-09" db="EMBL/GenBank/DDBJ databases">
        <authorList>
            <person name="Sun Q."/>
            <person name="Ohkuma M."/>
        </authorList>
    </citation>
    <scope>NUCLEOTIDE SEQUENCE</scope>
    <source>
        <strain evidence="4">JCM 4646</strain>
    </source>
</reference>
<dbReference type="Gene3D" id="3.40.50.280">
    <property type="entry name" value="Cobalamin-binding domain"/>
    <property type="match status" value="1"/>
</dbReference>
<dbReference type="InterPro" id="IPR047057">
    <property type="entry name" value="MerR_fam"/>
</dbReference>
<dbReference type="Gene3D" id="1.10.1660.10">
    <property type="match status" value="1"/>
</dbReference>
<dbReference type="PANTHER" id="PTHR30204:SF97">
    <property type="entry name" value="MERR FAMILY REGULATORY PROTEIN"/>
    <property type="match status" value="1"/>
</dbReference>
<accession>A0A919FAV5</accession>
<feature type="domain" description="HTH merR-type" evidence="3">
    <location>
        <begin position="70"/>
        <end position="139"/>
    </location>
</feature>
<organism evidence="4 5">
    <name type="scientific">Kitasatospora indigofera</name>
    <dbReference type="NCBI Taxonomy" id="67307"/>
    <lineage>
        <taxon>Bacteria</taxon>
        <taxon>Bacillati</taxon>
        <taxon>Actinomycetota</taxon>
        <taxon>Actinomycetes</taxon>
        <taxon>Kitasatosporales</taxon>
        <taxon>Streptomycetaceae</taxon>
        <taxon>Kitasatospora</taxon>
    </lineage>
</organism>